<organism evidence="3 4">
    <name type="scientific">Microbacterium salsuginis</name>
    <dbReference type="NCBI Taxonomy" id="2722803"/>
    <lineage>
        <taxon>Bacteria</taxon>
        <taxon>Bacillati</taxon>
        <taxon>Actinomycetota</taxon>
        <taxon>Actinomycetes</taxon>
        <taxon>Micrococcales</taxon>
        <taxon>Microbacteriaceae</taxon>
        <taxon>Microbacterium</taxon>
    </lineage>
</organism>
<reference evidence="3 4" key="1">
    <citation type="submission" date="2020-04" db="EMBL/GenBank/DDBJ databases">
        <title>CFH 90308 Microbacterium sp.</title>
        <authorList>
            <person name="Nie G."/>
            <person name="Ming H."/>
            <person name="Xia T."/>
        </authorList>
    </citation>
    <scope>NUCLEOTIDE SEQUENCE [LARGE SCALE GENOMIC DNA]</scope>
    <source>
        <strain evidence="3 4">CFH 90308</strain>
    </source>
</reference>
<evidence type="ECO:0000313" key="4">
    <source>
        <dbReference type="Proteomes" id="UP001429745"/>
    </source>
</evidence>
<dbReference type="PANTHER" id="PTHR11261">
    <property type="entry name" value="INTERPHOTORECEPTOR RETINOID-BINDING PROTEIN"/>
    <property type="match status" value="1"/>
</dbReference>
<dbReference type="CDD" id="cd07563">
    <property type="entry name" value="Peptidase_S41_IRBP"/>
    <property type="match status" value="1"/>
</dbReference>
<feature type="region of interest" description="Disordered" evidence="1">
    <location>
        <begin position="16"/>
        <end position="44"/>
    </location>
</feature>
<dbReference type="Proteomes" id="UP001429745">
    <property type="component" value="Unassembled WGS sequence"/>
</dbReference>
<dbReference type="SUPFAM" id="SSF55729">
    <property type="entry name" value="Acyl-CoA N-acyltransferases (Nat)"/>
    <property type="match status" value="1"/>
</dbReference>
<gene>
    <name evidence="3" type="ORF">HF576_01440</name>
</gene>
<keyword evidence="4" id="KW-1185">Reference proteome</keyword>
<proteinExistence type="predicted"/>
<protein>
    <submittedName>
        <fullName evidence="3">GNAT family N-acetyltransferase</fullName>
    </submittedName>
</protein>
<evidence type="ECO:0000259" key="2">
    <source>
        <dbReference type="PROSITE" id="PS51186"/>
    </source>
</evidence>
<comment type="caution">
    <text evidence="3">The sequence shown here is derived from an EMBL/GenBank/DDBJ whole genome shotgun (WGS) entry which is preliminary data.</text>
</comment>
<evidence type="ECO:0000256" key="1">
    <source>
        <dbReference type="SAM" id="MobiDB-lite"/>
    </source>
</evidence>
<dbReference type="Gene3D" id="3.30.750.44">
    <property type="match status" value="1"/>
</dbReference>
<name>A0ABX1K676_9MICO</name>
<dbReference type="InterPro" id="IPR029045">
    <property type="entry name" value="ClpP/crotonase-like_dom_sf"/>
</dbReference>
<dbReference type="InterPro" id="IPR016181">
    <property type="entry name" value="Acyl_CoA_acyltransferase"/>
</dbReference>
<dbReference type="PROSITE" id="PS51186">
    <property type="entry name" value="GNAT"/>
    <property type="match status" value="1"/>
</dbReference>
<feature type="compositionally biased region" description="Basic and acidic residues" evidence="1">
    <location>
        <begin position="25"/>
        <end position="44"/>
    </location>
</feature>
<dbReference type="InterPro" id="IPR005151">
    <property type="entry name" value="Tail-specific_protease"/>
</dbReference>
<dbReference type="Gene3D" id="3.90.226.10">
    <property type="entry name" value="2-enoyl-CoA Hydratase, Chain A, domain 1"/>
    <property type="match status" value="1"/>
</dbReference>
<evidence type="ECO:0000313" key="3">
    <source>
        <dbReference type="EMBL" id="NLP82502.1"/>
    </source>
</evidence>
<dbReference type="PANTHER" id="PTHR11261:SF3">
    <property type="entry name" value="RETINOL-BINDING PROTEIN 3"/>
    <property type="match status" value="1"/>
</dbReference>
<dbReference type="Gene3D" id="3.40.630.30">
    <property type="match status" value="1"/>
</dbReference>
<dbReference type="Pfam" id="PF13508">
    <property type="entry name" value="Acetyltransf_7"/>
    <property type="match status" value="1"/>
</dbReference>
<feature type="domain" description="N-acetyltransferase" evidence="2">
    <location>
        <begin position="49"/>
        <end position="198"/>
    </location>
</feature>
<dbReference type="EMBL" id="JABACI010000001">
    <property type="protein sequence ID" value="NLP82502.1"/>
    <property type="molecule type" value="Genomic_DNA"/>
</dbReference>
<dbReference type="InterPro" id="IPR000182">
    <property type="entry name" value="GNAT_dom"/>
</dbReference>
<dbReference type="SUPFAM" id="SSF52096">
    <property type="entry name" value="ClpP/crotonase"/>
    <property type="match status" value="1"/>
</dbReference>
<dbReference type="Pfam" id="PF03572">
    <property type="entry name" value="Peptidase_S41"/>
    <property type="match status" value="1"/>
</dbReference>
<sequence>MPSRGGIRCRLLTYRGATDPSQNDRSPHRLSRTDADRRRKAERAEVTELTIRPALASESETISALALRSKAHWGYSPDFLEQCRAELTYTPDRCASGRVFVAARDGSILGFYATEGDAPGGELDALFVDPDHIGTGLGGLLLQHALTQAASAGFTELYLDADPYASDFYRRHGAVVIGETPSGSIPGRSLPRMRFELGEGRDAAPPSRRMTPADQRDALNGIAALIERHYVFADVAAECARELRERPVADEGPTTVEFSRQLTQQLRKHDRHFSVTWGAPTDLPLRNASQRDDTTVSFHRDGRIGILTIRLFDDADDERAADQAREALDQLSHCDAAVVDLRCNPGGWPSMVEYVLGPFVGPDPVAIVTFQSAEHPEVISWSRPEPALAGLERMPLFAVIGPGTASAAESFAYALQTTKRATLIGEHTAGAANPVESFIDSIGFAVYISTGAPIDPRTQTNWDHTGVAPDVEVEVERALDVAIGLARTATAERSGL</sequence>
<accession>A0ABX1K676</accession>
<dbReference type="SMART" id="SM00245">
    <property type="entry name" value="TSPc"/>
    <property type="match status" value="1"/>
</dbReference>